<dbReference type="AlphaFoldDB" id="A0A0K0FAF8"/>
<dbReference type="Pfam" id="PF01154">
    <property type="entry name" value="HMG_CoA_synt_N"/>
    <property type="match status" value="1"/>
</dbReference>
<evidence type="ECO:0000259" key="12">
    <source>
        <dbReference type="Pfam" id="PF08540"/>
    </source>
</evidence>
<evidence type="ECO:0000256" key="3">
    <source>
        <dbReference type="ARBA" id="ARBA00012978"/>
    </source>
</evidence>
<dbReference type="UniPathway" id="UPA00058">
    <property type="reaction ID" value="UER00102"/>
</dbReference>
<reference evidence="13" key="1">
    <citation type="submission" date="2014-07" db="EMBL/GenBank/DDBJ databases">
        <authorList>
            <person name="Martin A.A"/>
            <person name="De Silva N."/>
        </authorList>
    </citation>
    <scope>NUCLEOTIDE SEQUENCE</scope>
</reference>
<comment type="pathway">
    <text evidence="1 10">Metabolic intermediate biosynthesis; (R)-mevalonate biosynthesis; (R)-mevalonate from acetyl-CoA: step 2/3.</text>
</comment>
<keyword evidence="4 10" id="KW-0808">Transferase</keyword>
<keyword evidence="10" id="KW-0443">Lipid metabolism</keyword>
<dbReference type="GO" id="GO:0004421">
    <property type="term" value="F:hydroxymethylglutaryl-CoA synthase activity"/>
    <property type="evidence" value="ECO:0007669"/>
    <property type="project" value="UniProtKB-EC"/>
</dbReference>
<evidence type="ECO:0000256" key="1">
    <source>
        <dbReference type="ARBA" id="ARBA00005218"/>
    </source>
</evidence>
<keyword evidence="6 10" id="KW-0756">Sterol biosynthesis</keyword>
<evidence type="ECO:0000259" key="11">
    <source>
        <dbReference type="Pfam" id="PF01154"/>
    </source>
</evidence>
<evidence type="ECO:0000256" key="8">
    <source>
        <dbReference type="PIRSR" id="PIRSR610122-1"/>
    </source>
</evidence>
<dbReference type="GO" id="GO:0010142">
    <property type="term" value="P:farnesyl diphosphate biosynthetic process, mevalonate pathway"/>
    <property type="evidence" value="ECO:0007669"/>
    <property type="project" value="InterPro"/>
</dbReference>
<dbReference type="InterPro" id="IPR016039">
    <property type="entry name" value="Thiolase-like"/>
</dbReference>
<dbReference type="PANTHER" id="PTHR43323">
    <property type="entry name" value="3-HYDROXY-3-METHYLGLUTARYL COENZYME A SYNTHASE"/>
    <property type="match status" value="1"/>
</dbReference>
<evidence type="ECO:0000256" key="9">
    <source>
        <dbReference type="PIRSR" id="PIRSR610122-2"/>
    </source>
</evidence>
<name>A0A0K0FAF8_STRVS</name>
<dbReference type="InterPro" id="IPR013528">
    <property type="entry name" value="HMG_CoA_synth_N"/>
</dbReference>
<evidence type="ECO:0000313" key="14">
    <source>
        <dbReference type="WBParaSite" id="SVE_0581200.1"/>
    </source>
</evidence>
<keyword evidence="13" id="KW-1185">Reference proteome</keyword>
<dbReference type="InterPro" id="IPR010122">
    <property type="entry name" value="HMG_CoA_synthase_euk"/>
</dbReference>
<dbReference type="InterPro" id="IPR000590">
    <property type="entry name" value="HMG_CoA_synt_AS"/>
</dbReference>
<evidence type="ECO:0000256" key="6">
    <source>
        <dbReference type="ARBA" id="ARBA00023011"/>
    </source>
</evidence>
<feature type="domain" description="Hydroxymethylglutaryl-coenzyme A synthase N-terminal" evidence="11">
    <location>
        <begin position="15"/>
        <end position="186"/>
    </location>
</feature>
<feature type="binding site" evidence="9">
    <location>
        <position position="223"/>
    </location>
    <ligand>
        <name>CoA</name>
        <dbReference type="ChEBI" id="CHEBI:57287"/>
    </ligand>
</feature>
<keyword evidence="10" id="KW-1207">Sterol metabolism</keyword>
<sequence length="473" mass="53753">MSIKGEGSHVKLSIPMNVGIHALEFYFPKNYVDQSKLEEFDNVSSGKYTIGLGQKQMGFFCDHEDINSICLTVLENLLQKNEIDRNSIGYLSVGTETIIDKSKSVKTVLMNLFGLNSDIEGVDVKNACFGGTQALFNAIDWVYSNWETEKRYAIAVMGDVAIYEPGRARCTGGAGAFAVLLGPDAPFVFEKGTRSCYMEDLYDFYKPIGGMASDFPVVNSELSLDSYLIAAEKCYRSYCLKYSKMYSKNICLGDFDSIMFHCPFTRMIQKALAKLSYMDYTSNKREHLIDIEKLNGFNLTSVDELKSRSLLNACLHSSSVLWETKTKPNTFFNARIGNMYTPSLYAQLVARIGRMDENIENENILQFLLFSYGSGCASSMFSIKCNITPLNKLIYSKIRKSCIDAIDRLEQRIEVTPEYYTQRLLEREDLLQGKVPYTPYSLDNLERCNLFPGTFYLKSVDAKYVREYDIFKE</sequence>
<evidence type="ECO:0000256" key="7">
    <source>
        <dbReference type="ARBA" id="ARBA00049887"/>
    </source>
</evidence>
<feature type="active site" description="Proton donor/acceptor" evidence="8">
    <location>
        <position position="96"/>
    </location>
</feature>
<comment type="function">
    <text evidence="10">Catalyzes the condensation of acetyl-CoA with acetoacetyl-CoA to form HMG-CoA.</text>
</comment>
<dbReference type="GO" id="GO:0006084">
    <property type="term" value="P:acetyl-CoA metabolic process"/>
    <property type="evidence" value="ECO:0007669"/>
    <property type="project" value="InterPro"/>
</dbReference>
<dbReference type="GO" id="GO:0016126">
    <property type="term" value="P:sterol biosynthetic process"/>
    <property type="evidence" value="ECO:0007669"/>
    <property type="project" value="UniProtKB-KW"/>
</dbReference>
<feature type="binding site" evidence="9">
    <location>
        <position position="270"/>
    </location>
    <ligand>
        <name>CoA</name>
        <dbReference type="ChEBI" id="CHEBI:57287"/>
    </ligand>
</feature>
<dbReference type="PROSITE" id="PS01226">
    <property type="entry name" value="HMG_COA_SYNTHASE"/>
    <property type="match status" value="1"/>
</dbReference>
<dbReference type="EC" id="2.3.3.10" evidence="3 10"/>
<evidence type="ECO:0000256" key="4">
    <source>
        <dbReference type="ARBA" id="ARBA00022679"/>
    </source>
</evidence>
<dbReference type="InterPro" id="IPR013746">
    <property type="entry name" value="HMG_CoA_synt_C_dom"/>
</dbReference>
<dbReference type="CDD" id="cd00827">
    <property type="entry name" value="init_cond_enzymes"/>
    <property type="match status" value="1"/>
</dbReference>
<evidence type="ECO:0000313" key="13">
    <source>
        <dbReference type="Proteomes" id="UP000035680"/>
    </source>
</evidence>
<evidence type="ECO:0000256" key="10">
    <source>
        <dbReference type="RuleBase" id="RU364071"/>
    </source>
</evidence>
<protein>
    <recommendedName>
        <fullName evidence="3 10">Hydroxymethylglutaryl-CoA synthase</fullName>
        <shortName evidence="10">HMG-CoA synthase</shortName>
        <ecNumber evidence="3 10">2.3.3.10</ecNumber>
    </recommendedName>
    <alternativeName>
        <fullName evidence="10">3-hydroxy-3-methylglutaryl coenzyme A synthase</fullName>
    </alternativeName>
</protein>
<dbReference type="WBParaSite" id="SVE_0581200.1">
    <property type="protein sequence ID" value="SVE_0581200.1"/>
    <property type="gene ID" value="SVE_0581200"/>
</dbReference>
<reference evidence="14" key="2">
    <citation type="submission" date="2015-08" db="UniProtKB">
        <authorList>
            <consortium name="WormBaseParasite"/>
        </authorList>
    </citation>
    <scope>IDENTIFICATION</scope>
</reference>
<keyword evidence="5 10" id="KW-0752">Steroid biosynthesis</keyword>
<keyword evidence="10" id="KW-0444">Lipid biosynthesis</keyword>
<feature type="active site" description="Acyl-thioester intermediate" evidence="8">
    <location>
        <position position="128"/>
    </location>
</feature>
<dbReference type="Pfam" id="PF08540">
    <property type="entry name" value="HMG_CoA_synt_C"/>
    <property type="match status" value="1"/>
</dbReference>
<comment type="catalytic activity">
    <reaction evidence="7">
        <text>acetoacetyl-CoA + acetyl-CoA + H2O = (3S)-3-hydroxy-3-methylglutaryl-CoA + CoA + H(+)</text>
        <dbReference type="Rhea" id="RHEA:10188"/>
        <dbReference type="ChEBI" id="CHEBI:15377"/>
        <dbReference type="ChEBI" id="CHEBI:15378"/>
        <dbReference type="ChEBI" id="CHEBI:43074"/>
        <dbReference type="ChEBI" id="CHEBI:57286"/>
        <dbReference type="ChEBI" id="CHEBI:57287"/>
        <dbReference type="ChEBI" id="CHEBI:57288"/>
        <dbReference type="EC" id="2.3.3.10"/>
    </reaction>
    <physiologicalReaction direction="left-to-right" evidence="7">
        <dbReference type="Rhea" id="RHEA:10189"/>
    </physiologicalReaction>
</comment>
<feature type="active site" description="Proton donor/acceptor" evidence="8">
    <location>
        <position position="261"/>
    </location>
</feature>
<dbReference type="STRING" id="75913.A0A0K0FAF8"/>
<dbReference type="Gene3D" id="3.40.47.10">
    <property type="match status" value="1"/>
</dbReference>
<dbReference type="PANTHER" id="PTHR43323:SF2">
    <property type="entry name" value="HYDROXYMETHYLGLUTARYL-COA SYNTHASE"/>
    <property type="match status" value="1"/>
</dbReference>
<dbReference type="SUPFAM" id="SSF53901">
    <property type="entry name" value="Thiolase-like"/>
    <property type="match status" value="2"/>
</dbReference>
<keyword evidence="10" id="KW-0753">Steroid metabolism</keyword>
<comment type="similarity">
    <text evidence="2 10">Belongs to the thiolase-like superfamily. HMG-CoA synthase family.</text>
</comment>
<evidence type="ECO:0000256" key="5">
    <source>
        <dbReference type="ARBA" id="ARBA00022955"/>
    </source>
</evidence>
<feature type="domain" description="Hydroxymethylglutaryl-coenzyme A synthase C-terminal" evidence="12">
    <location>
        <begin position="188"/>
        <end position="469"/>
    </location>
</feature>
<proteinExistence type="inferred from homology"/>
<organism evidence="13 14">
    <name type="scientific">Strongyloides venezuelensis</name>
    <name type="common">Threadworm</name>
    <dbReference type="NCBI Taxonomy" id="75913"/>
    <lineage>
        <taxon>Eukaryota</taxon>
        <taxon>Metazoa</taxon>
        <taxon>Ecdysozoa</taxon>
        <taxon>Nematoda</taxon>
        <taxon>Chromadorea</taxon>
        <taxon>Rhabditida</taxon>
        <taxon>Tylenchina</taxon>
        <taxon>Panagrolaimomorpha</taxon>
        <taxon>Strongyloidoidea</taxon>
        <taxon>Strongyloididae</taxon>
        <taxon>Strongyloides</taxon>
    </lineage>
</organism>
<dbReference type="NCBIfam" id="TIGR01833">
    <property type="entry name" value="HMG-CoA-S_euk"/>
    <property type="match status" value="1"/>
</dbReference>
<evidence type="ECO:0000256" key="2">
    <source>
        <dbReference type="ARBA" id="ARBA00007061"/>
    </source>
</evidence>
<dbReference type="Proteomes" id="UP000035680">
    <property type="component" value="Unassembled WGS sequence"/>
</dbReference>
<accession>A0A0K0FAF8</accession>